<dbReference type="GeneID" id="80819170"/>
<dbReference type="EMBL" id="FNYY01000010">
    <property type="protein sequence ID" value="SEJ78039.1"/>
    <property type="molecule type" value="Genomic_DNA"/>
</dbReference>
<dbReference type="RefSeq" id="WP_074837235.1">
    <property type="nucleotide sequence ID" value="NZ_CBDCHJ010000006.1"/>
</dbReference>
<protein>
    <submittedName>
        <fullName evidence="1">3-methyladenine DNA glycosylase AlkC</fullName>
    </submittedName>
</protein>
<dbReference type="Gene3D" id="1.25.40.290">
    <property type="entry name" value="ARM repeat domains"/>
    <property type="match status" value="1"/>
</dbReference>
<dbReference type="Proteomes" id="UP000182932">
    <property type="component" value="Unassembled WGS sequence"/>
</dbReference>
<evidence type="ECO:0000313" key="1">
    <source>
        <dbReference type="EMBL" id="SEJ78039.1"/>
    </source>
</evidence>
<accession>A0A975ZP64</accession>
<dbReference type="SUPFAM" id="SSF48371">
    <property type="entry name" value="ARM repeat"/>
    <property type="match status" value="1"/>
</dbReference>
<reference evidence="1 2" key="1">
    <citation type="submission" date="2016-10" db="EMBL/GenBank/DDBJ databases">
        <authorList>
            <person name="Varghese N."/>
            <person name="Submissions S."/>
        </authorList>
    </citation>
    <scope>NUCLEOTIDE SEQUENCE [LARGE SCALE GENOMIC DNA]</scope>
    <source>
        <strain evidence="1 2">FF3</strain>
    </source>
</reference>
<dbReference type="InterPro" id="IPR016024">
    <property type="entry name" value="ARM-type_fold"/>
</dbReference>
<dbReference type="AlphaFoldDB" id="A0A975ZP64"/>
<comment type="caution">
    <text evidence="1">The sequence shown here is derived from an EMBL/GenBank/DDBJ whole genome shotgun (WGS) entry which is preliminary data.</text>
</comment>
<sequence length="373" mass="41544">MSEAFSLRDHLFNAATLGQLAEEFAVGVPGFDAERFLATVLPQLPELGLLHRLEALADGIEAQLAGDFPTMADQLTAAMPPPLDPALRDDDFGRFIHAVPGILAVRHGLEDHRDRALDLLYAATQRFSMEFYIRPFLNRWPEETMAQLALWAEDDNYHVRRLVSEGTRARLPWARAITLDPLAPLPLLDRLHADPARYVTRSVANHMNDIAKLAPEVVIARLAAWRAEARQTPKELTWITRHALRTLIKQGHPGALELLGYRADAPVTAQLSLAAQRIARGDPLEFDVSLTAPEDVPVLVDYVISFRKADGRLAPKVFKLKQAALSAGAPLTLRKRHRLKWDATTFRLFPGGQRLGLQVNGRLVAEAEFTLLD</sequence>
<name>A0A975ZP64_9RHOB</name>
<organism evidence="1 2">
    <name type="scientific">Marinovum algicola</name>
    <dbReference type="NCBI Taxonomy" id="42444"/>
    <lineage>
        <taxon>Bacteria</taxon>
        <taxon>Pseudomonadati</taxon>
        <taxon>Pseudomonadota</taxon>
        <taxon>Alphaproteobacteria</taxon>
        <taxon>Rhodobacterales</taxon>
        <taxon>Roseobacteraceae</taxon>
        <taxon>Marinovum</taxon>
    </lineage>
</organism>
<evidence type="ECO:0000313" key="2">
    <source>
        <dbReference type="Proteomes" id="UP000182932"/>
    </source>
</evidence>
<proteinExistence type="predicted"/>
<gene>
    <name evidence="1" type="ORF">SAMN04487940_110107</name>
</gene>
<keyword evidence="2" id="KW-1185">Reference proteome</keyword>